<dbReference type="InterPro" id="IPR030865">
    <property type="entry name" value="LapB"/>
</dbReference>
<dbReference type="InterPro" id="IPR011990">
    <property type="entry name" value="TPR-like_helical_dom_sf"/>
</dbReference>
<dbReference type="HAMAP" id="MF_00994">
    <property type="entry name" value="LPS_assembly_LapB"/>
    <property type="match status" value="1"/>
</dbReference>
<dbReference type="NCBIfam" id="NF008755">
    <property type="entry name" value="PRK11788.1-3"/>
    <property type="match status" value="1"/>
</dbReference>
<organism evidence="5 6">
    <name type="scientific">Kingella pumchi</name>
    <dbReference type="NCBI Taxonomy" id="2779506"/>
    <lineage>
        <taxon>Bacteria</taxon>
        <taxon>Pseudomonadati</taxon>
        <taxon>Pseudomonadota</taxon>
        <taxon>Betaproteobacteria</taxon>
        <taxon>Neisseriales</taxon>
        <taxon>Neisseriaceae</taxon>
        <taxon>Kingella</taxon>
    </lineage>
</organism>
<proteinExistence type="inferred from homology"/>
<keyword evidence="2" id="KW-0408">Iron</keyword>
<comment type="subcellular location">
    <subcellularLocation>
        <location evidence="2">Cell inner membrane</location>
        <topology evidence="2">Single-pass membrane protein</topology>
        <orientation evidence="2">Cytoplasmic side</orientation>
    </subcellularLocation>
</comment>
<keyword evidence="2" id="KW-0997">Cell inner membrane</keyword>
<feature type="binding site" evidence="2">
    <location>
        <position position="378"/>
    </location>
    <ligand>
        <name>Fe cation</name>
        <dbReference type="ChEBI" id="CHEBI:24875"/>
    </ligand>
</feature>
<keyword evidence="2" id="KW-0677">Repeat</keyword>
<feature type="binding site" evidence="2">
    <location>
        <position position="364"/>
    </location>
    <ligand>
        <name>Fe cation</name>
        <dbReference type="ChEBI" id="CHEBI:24875"/>
    </ligand>
</feature>
<dbReference type="Gene3D" id="1.25.40.10">
    <property type="entry name" value="Tetratricopeptide repeat domain"/>
    <property type="match status" value="1"/>
</dbReference>
<comment type="function">
    <text evidence="2">Modulates cellular lipopolysaccharide (LPS) levels by regulating LpxC, which is involved in lipid A biosynthesis. May act by modulating the proteolytic activity of FtsH towards LpxC. May also coordinate assembly of proteins involved in LPS synthesis at the plasma membrane.</text>
</comment>
<evidence type="ECO:0000313" key="5">
    <source>
        <dbReference type="EMBL" id="MCG6504286.1"/>
    </source>
</evidence>
<evidence type="ECO:0000259" key="4">
    <source>
        <dbReference type="Pfam" id="PF18073"/>
    </source>
</evidence>
<dbReference type="EMBL" id="JAKOOW010000025">
    <property type="protein sequence ID" value="MCG6504286.1"/>
    <property type="molecule type" value="Genomic_DNA"/>
</dbReference>
<dbReference type="Pfam" id="PF13432">
    <property type="entry name" value="TPR_16"/>
    <property type="match status" value="2"/>
</dbReference>
<comment type="caution">
    <text evidence="5">The sequence shown here is derived from an EMBL/GenBank/DDBJ whole genome shotgun (WGS) entry which is preliminary data.</text>
</comment>
<evidence type="ECO:0000256" key="1">
    <source>
        <dbReference type="ARBA" id="ARBA00022723"/>
    </source>
</evidence>
<keyword evidence="2" id="KW-1003">Cell membrane</keyword>
<feature type="domain" description="LapB rubredoxin metal binding" evidence="4">
    <location>
        <begin position="359"/>
        <end position="386"/>
    </location>
</feature>
<gene>
    <name evidence="2 5" type="primary">lapB</name>
    <name evidence="5" type="ORF">MB824_07240</name>
</gene>
<feature type="transmembrane region" description="Helical" evidence="3">
    <location>
        <begin position="6"/>
        <end position="28"/>
    </location>
</feature>
<dbReference type="Pfam" id="PF18073">
    <property type="entry name" value="Zn_ribbon_LapB"/>
    <property type="match status" value="1"/>
</dbReference>
<name>A0ABS9NNC8_9NEIS</name>
<dbReference type="InterPro" id="IPR041166">
    <property type="entry name" value="Rubredoxin_2"/>
</dbReference>
<keyword evidence="2" id="KW-0802">TPR repeat</keyword>
<evidence type="ECO:0000313" key="6">
    <source>
        <dbReference type="Proteomes" id="UP001298424"/>
    </source>
</evidence>
<evidence type="ECO:0000256" key="3">
    <source>
        <dbReference type="SAM" id="Phobius"/>
    </source>
</evidence>
<dbReference type="RefSeq" id="WP_238747621.1">
    <property type="nucleotide sequence ID" value="NZ_JAKOOW010000025.1"/>
</dbReference>
<keyword evidence="1 2" id="KW-0479">Metal-binding</keyword>
<keyword evidence="2 3" id="KW-1133">Transmembrane helix</keyword>
<feature type="binding site" evidence="2">
    <location>
        <position position="361"/>
    </location>
    <ligand>
        <name>Fe cation</name>
        <dbReference type="ChEBI" id="CHEBI:24875"/>
    </ligand>
</feature>
<keyword evidence="2 3" id="KW-0472">Membrane</keyword>
<evidence type="ECO:0000256" key="2">
    <source>
        <dbReference type="HAMAP-Rule" id="MF_00994"/>
    </source>
</evidence>
<comment type="similarity">
    <text evidence="2">Belongs to the LapB family.</text>
</comment>
<sequence length="391" mass="44627">MENDIWIWALVAAILLQPIFFTMGWIAARVDMKAVLKQAKSVPDSFYRSLNALVDRNSAQAAQHLEEAAGGHPDAYRLNLTLGKLYRQRGENDKAISMHKSLLDSPDVDADQRSRVLYELALDFQNAGLVDRAEETVLPLQNTRMAKEAREVLLNIYQQDRDWEKAAETALLLSHDEQTYRFEIAQFHCETAQAALFASDADTARRHVAIALEYNAKCTRANMILGDIEYKAGNFQAAADAYRAIEKQNYAYLSMVGERLYDAFDAQGKAAEGLDILIGYMKTFPQLDLTQLIYEKSLLLYGEERANQTVLELVRARPDLNGVYRLLSMSLSSLHPSWKADAEMIRNVIDRQIQKSLMYRCRNCNFKSQVFFWHCPACNKWETFTPNKTEV</sequence>
<dbReference type="Proteomes" id="UP001298424">
    <property type="component" value="Unassembled WGS sequence"/>
</dbReference>
<feature type="binding site" evidence="2">
    <location>
        <position position="375"/>
    </location>
    <ligand>
        <name>Fe cation</name>
        <dbReference type="ChEBI" id="CHEBI:24875"/>
    </ligand>
</feature>
<protein>
    <recommendedName>
        <fullName evidence="2">Lipopolysaccharide assembly protein B</fullName>
    </recommendedName>
</protein>
<accession>A0ABS9NNC8</accession>
<dbReference type="SUPFAM" id="SSF48452">
    <property type="entry name" value="TPR-like"/>
    <property type="match status" value="1"/>
</dbReference>
<keyword evidence="2 3" id="KW-0812">Transmembrane</keyword>
<feature type="topological domain" description="Cytoplasmic" evidence="2">
    <location>
        <begin position="29"/>
        <end position="391"/>
    </location>
</feature>
<keyword evidence="6" id="KW-1185">Reference proteome</keyword>
<reference evidence="5 6" key="1">
    <citation type="submission" date="2022-02" db="EMBL/GenBank/DDBJ databases">
        <title>Genome sequence data of Kingella unionensis sp. nov. strain CICC 24913 (CCUG 75125).</title>
        <authorList>
            <person name="Xiao M."/>
        </authorList>
    </citation>
    <scope>NUCLEOTIDE SEQUENCE [LARGE SCALE GENOMIC DNA]</scope>
    <source>
        <strain evidence="5 6">CICC 24913</strain>
    </source>
</reference>